<dbReference type="AlphaFoldDB" id="M6D242"/>
<dbReference type="PATRIC" id="fig|1218565.3.peg.140"/>
<reference evidence="2 3" key="1">
    <citation type="submission" date="2013-01" db="EMBL/GenBank/DDBJ databases">
        <authorList>
            <person name="Harkins D.M."/>
            <person name="Durkin A.S."/>
            <person name="Brinkac L.M."/>
            <person name="Haft D.H."/>
            <person name="Selengut J.D."/>
            <person name="Sanka R."/>
            <person name="DePew J."/>
            <person name="Purushe J."/>
            <person name="Galloway R.L."/>
            <person name="Vinetz J.M."/>
            <person name="Sutton G.G."/>
            <person name="Nierman W.C."/>
            <person name="Fouts D.E."/>
        </authorList>
    </citation>
    <scope>NUCLEOTIDE SEQUENCE [LARGE SCALE GENOMIC DNA]</scope>
    <source>
        <strain evidence="2 3">79601</strain>
    </source>
</reference>
<feature type="transmembrane region" description="Helical" evidence="1">
    <location>
        <begin position="43"/>
        <end position="63"/>
    </location>
</feature>
<keyword evidence="1" id="KW-1133">Transmembrane helix</keyword>
<comment type="caution">
    <text evidence="2">The sequence shown here is derived from an EMBL/GenBank/DDBJ whole genome shotgun (WGS) entry which is preliminary data.</text>
</comment>
<accession>M6D242</accession>
<dbReference type="Proteomes" id="UP000011988">
    <property type="component" value="Unassembled WGS sequence"/>
</dbReference>
<dbReference type="Pfam" id="PF13146">
    <property type="entry name" value="TRL"/>
    <property type="match status" value="1"/>
</dbReference>
<gene>
    <name evidence="2" type="ORF">LEP1GSC194_2451</name>
</gene>
<dbReference type="InterPro" id="IPR025113">
    <property type="entry name" value="TRL-like"/>
</dbReference>
<evidence type="ECO:0000313" key="3">
    <source>
        <dbReference type="Proteomes" id="UP000011988"/>
    </source>
</evidence>
<proteinExistence type="predicted"/>
<evidence type="ECO:0000256" key="1">
    <source>
        <dbReference type="SAM" id="Phobius"/>
    </source>
</evidence>
<evidence type="ECO:0000313" key="2">
    <source>
        <dbReference type="EMBL" id="EMJ98217.1"/>
    </source>
</evidence>
<keyword evidence="1" id="KW-0472">Membrane</keyword>
<keyword evidence="1" id="KW-0812">Transmembrane</keyword>
<sequence>MKILSIKIYDMFQKIILPYQKDRTVKLRDAFLVVKFRRNFGTGFYLVLLLTSIITGNCLYTNVKTPGWFYSQSYSDVRGMDPVGKLSGQSCGEGWFWLVYTGDESYEAAVQNAIQDKADLLFDVQTDYYVKSIFFNFYFYKCTRVTGIGVKLPQRLMKKE</sequence>
<organism evidence="2 3">
    <name type="scientific">Leptospira alstonii serovar Sichuan str. 79601</name>
    <dbReference type="NCBI Taxonomy" id="1218565"/>
    <lineage>
        <taxon>Bacteria</taxon>
        <taxon>Pseudomonadati</taxon>
        <taxon>Spirochaetota</taxon>
        <taxon>Spirochaetia</taxon>
        <taxon>Leptospirales</taxon>
        <taxon>Leptospiraceae</taxon>
        <taxon>Leptospira</taxon>
    </lineage>
</organism>
<protein>
    <submittedName>
        <fullName evidence="2">TRL-like family protein</fullName>
    </submittedName>
</protein>
<name>M6D242_9LEPT</name>
<dbReference type="EMBL" id="ANIK01000003">
    <property type="protein sequence ID" value="EMJ98217.1"/>
    <property type="molecule type" value="Genomic_DNA"/>
</dbReference>